<dbReference type="RefSeq" id="WP_012109641.1">
    <property type="nucleotide sequence ID" value="NC_009719.1"/>
</dbReference>
<dbReference type="eggNOG" id="COG0456">
    <property type="taxonomic scope" value="Bacteria"/>
</dbReference>
<evidence type="ECO:0000313" key="4">
    <source>
        <dbReference type="EMBL" id="ABS62391.1"/>
    </source>
</evidence>
<dbReference type="GO" id="GO:0016747">
    <property type="term" value="F:acyltransferase activity, transferring groups other than amino-acyl groups"/>
    <property type="evidence" value="ECO:0007669"/>
    <property type="project" value="InterPro"/>
</dbReference>
<evidence type="ECO:0000313" key="5">
    <source>
        <dbReference type="Proteomes" id="UP000006377"/>
    </source>
</evidence>
<dbReference type="PANTHER" id="PTHR43877">
    <property type="entry name" value="AMINOALKYLPHOSPHONATE N-ACETYLTRANSFERASE-RELATED-RELATED"/>
    <property type="match status" value="1"/>
</dbReference>
<keyword evidence="1 4" id="KW-0808">Transferase</keyword>
<dbReference type="HOGENOM" id="CLU_013985_34_1_5"/>
<evidence type="ECO:0000256" key="2">
    <source>
        <dbReference type="ARBA" id="ARBA00023315"/>
    </source>
</evidence>
<dbReference type="Pfam" id="PF00583">
    <property type="entry name" value="Acetyltransf_1"/>
    <property type="match status" value="1"/>
</dbReference>
<dbReference type="PROSITE" id="PS51186">
    <property type="entry name" value="GNAT"/>
    <property type="match status" value="1"/>
</dbReference>
<dbReference type="EMBL" id="CP000774">
    <property type="protein sequence ID" value="ABS62391.1"/>
    <property type="molecule type" value="Genomic_DNA"/>
</dbReference>
<dbReference type="PANTHER" id="PTHR43877:SF2">
    <property type="entry name" value="AMINOALKYLPHOSPHONATE N-ACETYLTRANSFERASE-RELATED"/>
    <property type="match status" value="1"/>
</dbReference>
<evidence type="ECO:0000256" key="1">
    <source>
        <dbReference type="ARBA" id="ARBA00022679"/>
    </source>
</evidence>
<organism evidence="4 5">
    <name type="scientific">Parvibaculum lavamentivorans (strain DS-1 / DSM 13023 / NCIMB 13966)</name>
    <dbReference type="NCBI Taxonomy" id="402881"/>
    <lineage>
        <taxon>Bacteria</taxon>
        <taxon>Pseudomonadati</taxon>
        <taxon>Pseudomonadota</taxon>
        <taxon>Alphaproteobacteria</taxon>
        <taxon>Hyphomicrobiales</taxon>
        <taxon>Parvibaculaceae</taxon>
        <taxon>Parvibaculum</taxon>
    </lineage>
</organism>
<dbReference type="InterPro" id="IPR000182">
    <property type="entry name" value="GNAT_dom"/>
</dbReference>
<dbReference type="Proteomes" id="UP000006377">
    <property type="component" value="Chromosome"/>
</dbReference>
<reference evidence="4 5" key="1">
    <citation type="journal article" date="2011" name="Stand. Genomic Sci.">
        <title>Complete genome sequence of Parvibaculum lavamentivorans type strain (DS-1(T)).</title>
        <authorList>
            <person name="Schleheck D."/>
            <person name="Weiss M."/>
            <person name="Pitluck S."/>
            <person name="Bruce D."/>
            <person name="Land M.L."/>
            <person name="Han S."/>
            <person name="Saunders E."/>
            <person name="Tapia R."/>
            <person name="Detter C."/>
            <person name="Brettin T."/>
            <person name="Han J."/>
            <person name="Woyke T."/>
            <person name="Goodwin L."/>
            <person name="Pennacchio L."/>
            <person name="Nolan M."/>
            <person name="Cook A.M."/>
            <person name="Kjelleberg S."/>
            <person name="Thomas T."/>
        </authorList>
    </citation>
    <scope>NUCLEOTIDE SEQUENCE [LARGE SCALE GENOMIC DNA]</scope>
    <source>
        <strain evidence="5">DS-1 / DSM 13023 / NCIMB 13966</strain>
    </source>
</reference>
<accession>A7HR58</accession>
<dbReference type="InterPro" id="IPR016181">
    <property type="entry name" value="Acyl_CoA_acyltransferase"/>
</dbReference>
<gene>
    <name evidence="4" type="ordered locus">Plav_0768</name>
</gene>
<dbReference type="KEGG" id="pla:Plav_0768"/>
<dbReference type="SUPFAM" id="SSF55729">
    <property type="entry name" value="Acyl-CoA N-acyltransferases (Nat)"/>
    <property type="match status" value="1"/>
</dbReference>
<keyword evidence="5" id="KW-1185">Reference proteome</keyword>
<sequence>MPHMDIESGSAAVRPARDGDEAALAALWEACGLTRPWNDPMKDIAFARGGPASEVLVLEREGRIAASAMVGHDGHRGAVYYVAADPAHRGEGLGRAIMAAAEDWLRARGVWKLNLMVRRGNEQAMGFYAELGYAQDEVVVMSKRMVPHASRGDET</sequence>
<dbReference type="NCBIfam" id="NF002959">
    <property type="entry name" value="PRK03624.1"/>
    <property type="match status" value="1"/>
</dbReference>
<evidence type="ECO:0000259" key="3">
    <source>
        <dbReference type="PROSITE" id="PS51186"/>
    </source>
</evidence>
<dbReference type="STRING" id="402881.Plav_0768"/>
<dbReference type="AlphaFoldDB" id="A7HR58"/>
<keyword evidence="2" id="KW-0012">Acyltransferase</keyword>
<dbReference type="CDD" id="cd04301">
    <property type="entry name" value="NAT_SF"/>
    <property type="match status" value="1"/>
</dbReference>
<dbReference type="Gene3D" id="3.40.630.30">
    <property type="match status" value="1"/>
</dbReference>
<protein>
    <submittedName>
        <fullName evidence="4">GCN5-related N-acetyltransferase</fullName>
    </submittedName>
</protein>
<proteinExistence type="predicted"/>
<dbReference type="InterPro" id="IPR050832">
    <property type="entry name" value="Bact_Acetyltransf"/>
</dbReference>
<name>A7HR58_PARL1</name>
<feature type="domain" description="N-acetyltransferase" evidence="3">
    <location>
        <begin position="11"/>
        <end position="153"/>
    </location>
</feature>